<dbReference type="PANTHER" id="PTHR21600:SF87">
    <property type="entry name" value="RNA PSEUDOURIDYLATE SYNTHASE DOMAIN-CONTAINING PROTEIN 1"/>
    <property type="match status" value="1"/>
</dbReference>
<accession>A0A2H0TZH0</accession>
<dbReference type="EMBL" id="PFBU01000009">
    <property type="protein sequence ID" value="PIR78626.1"/>
    <property type="molecule type" value="Genomic_DNA"/>
</dbReference>
<dbReference type="InterPro" id="IPR006145">
    <property type="entry name" value="PsdUridine_synth_RsuA/RluA"/>
</dbReference>
<evidence type="ECO:0000256" key="4">
    <source>
        <dbReference type="PROSITE-ProRule" id="PRU00182"/>
    </source>
</evidence>
<evidence type="ECO:0000256" key="3">
    <source>
        <dbReference type="PIRSR" id="PIRSR606225-1"/>
    </source>
</evidence>
<dbReference type="GO" id="GO:0120159">
    <property type="term" value="F:rRNA pseudouridine synthase activity"/>
    <property type="evidence" value="ECO:0007669"/>
    <property type="project" value="UniProtKB-ARBA"/>
</dbReference>
<name>A0A2H0TZH0_9BACT</name>
<evidence type="ECO:0000313" key="8">
    <source>
        <dbReference type="Proteomes" id="UP000230852"/>
    </source>
</evidence>
<evidence type="ECO:0000256" key="1">
    <source>
        <dbReference type="ARBA" id="ARBA00010876"/>
    </source>
</evidence>
<evidence type="ECO:0000256" key="5">
    <source>
        <dbReference type="RuleBase" id="RU362028"/>
    </source>
</evidence>
<evidence type="ECO:0000313" key="7">
    <source>
        <dbReference type="EMBL" id="PIR78626.1"/>
    </source>
</evidence>
<dbReference type="GO" id="GO:0000455">
    <property type="term" value="P:enzyme-directed rRNA pseudouridine synthesis"/>
    <property type="evidence" value="ECO:0007669"/>
    <property type="project" value="TreeGrafter"/>
</dbReference>
<dbReference type="EC" id="5.4.99.-" evidence="5"/>
<dbReference type="GO" id="GO:0003723">
    <property type="term" value="F:RNA binding"/>
    <property type="evidence" value="ECO:0007669"/>
    <property type="project" value="UniProtKB-KW"/>
</dbReference>
<comment type="catalytic activity">
    <reaction evidence="5">
        <text>a uridine in RNA = a pseudouridine in RNA</text>
        <dbReference type="Rhea" id="RHEA:48348"/>
        <dbReference type="Rhea" id="RHEA-COMP:12068"/>
        <dbReference type="Rhea" id="RHEA-COMP:12069"/>
        <dbReference type="ChEBI" id="CHEBI:65314"/>
        <dbReference type="ChEBI" id="CHEBI:65315"/>
    </reaction>
</comment>
<dbReference type="SUPFAM" id="SSF55174">
    <property type="entry name" value="Alpha-L RNA-binding motif"/>
    <property type="match status" value="1"/>
</dbReference>
<dbReference type="Gene3D" id="3.30.2350.10">
    <property type="entry name" value="Pseudouridine synthase"/>
    <property type="match status" value="1"/>
</dbReference>
<dbReference type="Pfam" id="PF00849">
    <property type="entry name" value="PseudoU_synth_2"/>
    <property type="match status" value="1"/>
</dbReference>
<dbReference type="NCBIfam" id="TIGR00005">
    <property type="entry name" value="rluA_subfam"/>
    <property type="match status" value="1"/>
</dbReference>
<dbReference type="PROSITE" id="PS50889">
    <property type="entry name" value="S4"/>
    <property type="match status" value="1"/>
</dbReference>
<comment type="function">
    <text evidence="5">Responsible for synthesis of pseudouridine from uracil.</text>
</comment>
<comment type="similarity">
    <text evidence="1 5">Belongs to the pseudouridine synthase RluA family.</text>
</comment>
<dbReference type="InterPro" id="IPR050188">
    <property type="entry name" value="RluA_PseudoU_synthase"/>
</dbReference>
<keyword evidence="4" id="KW-0694">RNA-binding</keyword>
<dbReference type="SMART" id="SM00363">
    <property type="entry name" value="S4"/>
    <property type="match status" value="1"/>
</dbReference>
<dbReference type="CDD" id="cd02869">
    <property type="entry name" value="PseudoU_synth_RluA_like"/>
    <property type="match status" value="1"/>
</dbReference>
<dbReference type="InterPro" id="IPR020103">
    <property type="entry name" value="PsdUridine_synth_cat_dom_sf"/>
</dbReference>
<dbReference type="PANTHER" id="PTHR21600">
    <property type="entry name" value="MITOCHONDRIAL RNA PSEUDOURIDINE SYNTHASE"/>
    <property type="match status" value="1"/>
</dbReference>
<dbReference type="Gene3D" id="3.10.290.10">
    <property type="entry name" value="RNA-binding S4 domain"/>
    <property type="match status" value="1"/>
</dbReference>
<dbReference type="InterPro" id="IPR006225">
    <property type="entry name" value="PsdUridine_synth_RluC/D"/>
</dbReference>
<dbReference type="CDD" id="cd00165">
    <property type="entry name" value="S4"/>
    <property type="match status" value="1"/>
</dbReference>
<evidence type="ECO:0000259" key="6">
    <source>
        <dbReference type="SMART" id="SM00363"/>
    </source>
</evidence>
<feature type="domain" description="RNA-binding S4" evidence="6">
    <location>
        <begin position="19"/>
        <end position="81"/>
    </location>
</feature>
<dbReference type="AlphaFoldDB" id="A0A2H0TZH0"/>
<dbReference type="InterPro" id="IPR036986">
    <property type="entry name" value="S4_RNA-bd_sf"/>
</dbReference>
<proteinExistence type="inferred from homology"/>
<evidence type="ECO:0000256" key="2">
    <source>
        <dbReference type="ARBA" id="ARBA00023235"/>
    </source>
</evidence>
<dbReference type="Proteomes" id="UP000230852">
    <property type="component" value="Unassembled WGS sequence"/>
</dbReference>
<dbReference type="InterPro" id="IPR002942">
    <property type="entry name" value="S4_RNA-bd"/>
</dbReference>
<protein>
    <recommendedName>
        <fullName evidence="5">Pseudouridine synthase</fullName>
        <ecNumber evidence="5">5.4.99.-</ecNumber>
    </recommendedName>
</protein>
<comment type="caution">
    <text evidence="7">The sequence shown here is derived from an EMBL/GenBank/DDBJ whole genome shotgun (WGS) entry which is preliminary data.</text>
</comment>
<reference evidence="8" key="1">
    <citation type="submission" date="2017-09" db="EMBL/GenBank/DDBJ databases">
        <title>Depth-based differentiation of microbial function through sediment-hosted aquifers and enrichment of novel symbionts in the deep terrestrial subsurface.</title>
        <authorList>
            <person name="Probst A.J."/>
            <person name="Ladd B."/>
            <person name="Jarett J.K."/>
            <person name="Geller-Mcgrath D.E."/>
            <person name="Sieber C.M.K."/>
            <person name="Emerson J.B."/>
            <person name="Anantharaman K."/>
            <person name="Thomas B.C."/>
            <person name="Malmstrom R."/>
            <person name="Stieglmeier M."/>
            <person name="Klingl A."/>
            <person name="Woyke T."/>
            <person name="Ryan C.M."/>
            <person name="Banfield J.F."/>
        </authorList>
    </citation>
    <scope>NUCLEOTIDE SEQUENCE [LARGE SCALE GENOMIC DNA]</scope>
</reference>
<keyword evidence="2 5" id="KW-0413">Isomerase</keyword>
<dbReference type="Pfam" id="PF01479">
    <property type="entry name" value="S4"/>
    <property type="match status" value="1"/>
</dbReference>
<feature type="active site" evidence="3">
    <location>
        <position position="146"/>
    </location>
</feature>
<sequence>MKNSKNTQVYPVLEESRHERLDVFLVEQMAISRSQIQKMITLGQVTIDGKIPKKAGERLTSAKNVEVEALTEKSEANKKTDRKKMKLEILGESKDYIVVNKPAGILVHPTQAGETDTLANILVEKYPEIKQIGDSEVRPGIVHRLDKDASGVLVVARTAKSFASLKKQFQDRSVDKIYSVLVYGDVTRDHDIIDFEIDRGDDGRMVSRPKIDKMKLRNISKIQDGKEAVSEYWVEKRYKRFTLLKVKIHTGRTHQIRVHMFAIGHPVVGDRLYINKKLVKKSDQELKRLFLHAKHLEFTDLQGERVSFDKNIPVELKNYLKGLT</sequence>
<organism evidence="7 8">
    <name type="scientific">Candidatus Magasanikbacteria bacterium CG10_big_fil_rev_8_21_14_0_10_36_16</name>
    <dbReference type="NCBI Taxonomy" id="1974645"/>
    <lineage>
        <taxon>Bacteria</taxon>
        <taxon>Candidatus Magasanikiibacteriota</taxon>
    </lineage>
</organism>
<dbReference type="SUPFAM" id="SSF55120">
    <property type="entry name" value="Pseudouridine synthase"/>
    <property type="match status" value="1"/>
</dbReference>
<gene>
    <name evidence="7" type="ORF">COU28_00540</name>
</gene>